<evidence type="ECO:0000313" key="7">
    <source>
        <dbReference type="EMBL" id="GFT38809.1"/>
    </source>
</evidence>
<dbReference type="PROSITE" id="PS50923">
    <property type="entry name" value="SUSHI"/>
    <property type="match status" value="2"/>
</dbReference>
<dbReference type="SUPFAM" id="SSF57535">
    <property type="entry name" value="Complement control module/SCR domain"/>
    <property type="match status" value="3"/>
</dbReference>
<dbReference type="InterPro" id="IPR036179">
    <property type="entry name" value="Ig-like_dom_sf"/>
</dbReference>
<dbReference type="Pfam" id="PF00084">
    <property type="entry name" value="Sushi"/>
    <property type="match status" value="2"/>
</dbReference>
<keyword evidence="1 4" id="KW-0768">Sushi</keyword>
<dbReference type="Gene3D" id="2.10.70.10">
    <property type="entry name" value="Complement Module, domain 1"/>
    <property type="match status" value="3"/>
</dbReference>
<evidence type="ECO:0000313" key="8">
    <source>
        <dbReference type="Proteomes" id="UP000887013"/>
    </source>
</evidence>
<keyword evidence="3" id="KW-1015">Disulfide bond</keyword>
<dbReference type="PANTHER" id="PTHR45785">
    <property type="entry name" value="COMPLEMENT FACTOR H-RELATED"/>
    <property type="match status" value="1"/>
</dbReference>
<evidence type="ECO:0000259" key="6">
    <source>
        <dbReference type="PROSITE" id="PS50923"/>
    </source>
</evidence>
<gene>
    <name evidence="7" type="primary">NCL1_30001</name>
    <name evidence="7" type="ORF">NPIL_238752</name>
</gene>
<sequence length="455" mass="51013">MRLLLITITISVLCVESKVEGVACRVPQVNHGKMGKYVGYRKNRFKEVYVGNKVEEKEEMYLRCENNYEVSGKPTKEEKITCDDGEWSTIPECQPAQCRTSPPPIPNARIFVTDRTYGGGRVVYLCKTPFVKVKFGYVFCDFGTWKGVLPECRDFSAKARCPKFEDDDLLIKYNEEASVNSLALFKCKGRHQELVGSTVLTCLSNGRWSGVKPHCKTETPIIKNNKSTSYESSTETSTVRSTTILTKTTKERIPFTTPISEPVVPEVNSVSPSTSDSTLHPTCFCTYESFDEYLVAVAGTERLQNGSRVENGSTVKFFCQFFGYLRLQGSAEILCKDCLWQTSEFPECAKPETGETTILINGDWKLLPTGIVGIKKGKVLNILCDVKGVDSFPQWSNPTAPNIYVENYQDYYTGRNVSMVTIVKTNVEHAGKYQCFVPGYAPYVIDIEVVTAEEI</sequence>
<dbReference type="GO" id="GO:0001851">
    <property type="term" value="F:complement component C3b binding"/>
    <property type="evidence" value="ECO:0007669"/>
    <property type="project" value="TreeGrafter"/>
</dbReference>
<dbReference type="GO" id="GO:0006956">
    <property type="term" value="P:complement activation"/>
    <property type="evidence" value="ECO:0007669"/>
    <property type="project" value="TreeGrafter"/>
</dbReference>
<dbReference type="GO" id="GO:0005615">
    <property type="term" value="C:extracellular space"/>
    <property type="evidence" value="ECO:0007669"/>
    <property type="project" value="TreeGrafter"/>
</dbReference>
<dbReference type="InterPro" id="IPR051503">
    <property type="entry name" value="ComplSys_Reg/VirEntry_Med"/>
</dbReference>
<name>A0A8X6NXM9_NEPPI</name>
<keyword evidence="2 5" id="KW-0732">Signal</keyword>
<dbReference type="PANTHER" id="PTHR45785:SF7">
    <property type="entry name" value="COMPLEMENT FACTOR H"/>
    <property type="match status" value="1"/>
</dbReference>
<comment type="caution">
    <text evidence="7">The sequence shown here is derived from an EMBL/GenBank/DDBJ whole genome shotgun (WGS) entry which is preliminary data.</text>
</comment>
<dbReference type="EMBL" id="BMAW01063124">
    <property type="protein sequence ID" value="GFT38809.1"/>
    <property type="molecule type" value="Genomic_DNA"/>
</dbReference>
<keyword evidence="8" id="KW-1185">Reference proteome</keyword>
<dbReference type="OrthoDB" id="6285063at2759"/>
<feature type="domain" description="Sushi" evidence="6">
    <location>
        <begin position="159"/>
        <end position="217"/>
    </location>
</feature>
<dbReference type="CDD" id="cd00033">
    <property type="entry name" value="CCP"/>
    <property type="match status" value="2"/>
</dbReference>
<dbReference type="SMART" id="SM00032">
    <property type="entry name" value="CCP"/>
    <property type="match status" value="3"/>
</dbReference>
<comment type="caution">
    <text evidence="4">Lacks conserved residue(s) required for the propagation of feature annotation.</text>
</comment>
<dbReference type="InterPro" id="IPR000436">
    <property type="entry name" value="Sushi_SCR_CCP_dom"/>
</dbReference>
<reference evidence="7" key="1">
    <citation type="submission" date="2020-08" db="EMBL/GenBank/DDBJ databases">
        <title>Multicomponent nature underlies the extraordinary mechanical properties of spider dragline silk.</title>
        <authorList>
            <person name="Kono N."/>
            <person name="Nakamura H."/>
            <person name="Mori M."/>
            <person name="Yoshida Y."/>
            <person name="Ohtoshi R."/>
            <person name="Malay A.D."/>
            <person name="Moran D.A.P."/>
            <person name="Tomita M."/>
            <person name="Numata K."/>
            <person name="Arakawa K."/>
        </authorList>
    </citation>
    <scope>NUCLEOTIDE SEQUENCE</scope>
</reference>
<evidence type="ECO:0000256" key="1">
    <source>
        <dbReference type="ARBA" id="ARBA00022659"/>
    </source>
</evidence>
<organism evidence="7 8">
    <name type="scientific">Nephila pilipes</name>
    <name type="common">Giant wood spider</name>
    <name type="synonym">Nephila maculata</name>
    <dbReference type="NCBI Taxonomy" id="299642"/>
    <lineage>
        <taxon>Eukaryota</taxon>
        <taxon>Metazoa</taxon>
        <taxon>Ecdysozoa</taxon>
        <taxon>Arthropoda</taxon>
        <taxon>Chelicerata</taxon>
        <taxon>Arachnida</taxon>
        <taxon>Araneae</taxon>
        <taxon>Araneomorphae</taxon>
        <taxon>Entelegynae</taxon>
        <taxon>Araneoidea</taxon>
        <taxon>Nephilidae</taxon>
        <taxon>Nephila</taxon>
    </lineage>
</organism>
<evidence type="ECO:0000256" key="5">
    <source>
        <dbReference type="SAM" id="SignalP"/>
    </source>
</evidence>
<feature type="chain" id="PRO_5036470981" description="Sushi domain-containing protein" evidence="5">
    <location>
        <begin position="22"/>
        <end position="455"/>
    </location>
</feature>
<protein>
    <recommendedName>
        <fullName evidence="6">Sushi domain-containing protein</fullName>
    </recommendedName>
</protein>
<proteinExistence type="predicted"/>
<evidence type="ECO:0000256" key="4">
    <source>
        <dbReference type="PROSITE-ProRule" id="PRU00302"/>
    </source>
</evidence>
<feature type="signal peptide" evidence="5">
    <location>
        <begin position="1"/>
        <end position="21"/>
    </location>
</feature>
<dbReference type="AlphaFoldDB" id="A0A8X6NXM9"/>
<dbReference type="InterPro" id="IPR035976">
    <property type="entry name" value="Sushi/SCR/CCP_sf"/>
</dbReference>
<accession>A0A8X6NXM9</accession>
<dbReference type="Proteomes" id="UP000887013">
    <property type="component" value="Unassembled WGS sequence"/>
</dbReference>
<evidence type="ECO:0000256" key="2">
    <source>
        <dbReference type="ARBA" id="ARBA00022729"/>
    </source>
</evidence>
<evidence type="ECO:0000256" key="3">
    <source>
        <dbReference type="ARBA" id="ARBA00023157"/>
    </source>
</evidence>
<dbReference type="SUPFAM" id="SSF48726">
    <property type="entry name" value="Immunoglobulin"/>
    <property type="match status" value="1"/>
</dbReference>
<feature type="domain" description="Sushi" evidence="6">
    <location>
        <begin position="22"/>
        <end position="95"/>
    </location>
</feature>